<name>A0A934R446_9BACT</name>
<dbReference type="InterPro" id="IPR029044">
    <property type="entry name" value="Nucleotide-diphossugar_trans"/>
</dbReference>
<protein>
    <submittedName>
        <fullName evidence="1">Uncharacterized protein</fullName>
    </submittedName>
</protein>
<sequence>MHSCDRSYNVPTWLLRMIPIIIPLHPSGGRFGKNEELRYALRSLERHFTEPFKLVIVGRYLPAWLKGAELIECRHGLKSALKLAAEHYPEGFFWVYDDNVLLADRTAEEMKITPGKRKWGDPETGWSRDLESIRTRLEGEGIEPIDYSRPHGPYWFDKAMVDQGFEDWPGMKGKFPWESWILSKWKWPWISGVTKQLYGDFSPPAEHHVYLNYNEAGTTVELREWLHARFPLASRFEREVPKVSTSGVEVHTIRFGDAWWISACGDSLDDWCRRHGHGLRVWDKAAIHPRYPTAKFCVLDMLESFLAGTNQWCFYVDADVYVTDDAPTFPDMPGIRGMVIRPDQPSGATPGFPKFCEKHFPEQAGMANGWKYRNAGVWVCDRQAAAEMLRVAEEPYINAWQEQHQWNWWLVRAAAAGMAVTTLPDEWNRFGLEQGQAHFWHLAGKNKAEMFRKVRESLGILEPLCATIDGAESLEALVEACAIEGGDMMSIPEEEAESHPRLNAALTVIPEIDNLCNGAIGHLLRCLEFGKWQRLIIRSTPGAQPGRRRPRRTGQPFPYDVEHAGILTGSPLRRVALDGKTYLVYER</sequence>
<accession>A0A934R446</accession>
<organism evidence="1 2">
    <name type="scientific">Luteolibacter yonseiensis</name>
    <dbReference type="NCBI Taxonomy" id="1144680"/>
    <lineage>
        <taxon>Bacteria</taxon>
        <taxon>Pseudomonadati</taxon>
        <taxon>Verrucomicrobiota</taxon>
        <taxon>Verrucomicrobiia</taxon>
        <taxon>Verrucomicrobiales</taxon>
        <taxon>Verrucomicrobiaceae</taxon>
        <taxon>Luteolibacter</taxon>
    </lineage>
</organism>
<dbReference type="SUPFAM" id="SSF53448">
    <property type="entry name" value="Nucleotide-diphospho-sugar transferases"/>
    <property type="match status" value="1"/>
</dbReference>
<evidence type="ECO:0000313" key="2">
    <source>
        <dbReference type="Proteomes" id="UP000600139"/>
    </source>
</evidence>
<reference evidence="1" key="1">
    <citation type="submission" date="2021-01" db="EMBL/GenBank/DDBJ databases">
        <title>Modified the classification status of verrucomicrobia.</title>
        <authorList>
            <person name="Feng X."/>
        </authorList>
    </citation>
    <scope>NUCLEOTIDE SEQUENCE</scope>
    <source>
        <strain evidence="1">JCM 18052</strain>
    </source>
</reference>
<dbReference type="Gene3D" id="3.90.550.10">
    <property type="entry name" value="Spore Coat Polysaccharide Biosynthesis Protein SpsA, Chain A"/>
    <property type="match status" value="1"/>
</dbReference>
<dbReference type="Proteomes" id="UP000600139">
    <property type="component" value="Unassembled WGS sequence"/>
</dbReference>
<gene>
    <name evidence="1" type="ORF">JIN84_13000</name>
</gene>
<proteinExistence type="predicted"/>
<dbReference type="RefSeq" id="WP_200351470.1">
    <property type="nucleotide sequence ID" value="NZ_BAABHZ010000006.1"/>
</dbReference>
<dbReference type="AlphaFoldDB" id="A0A934R446"/>
<dbReference type="EMBL" id="JAENIK010000011">
    <property type="protein sequence ID" value="MBK1816537.1"/>
    <property type="molecule type" value="Genomic_DNA"/>
</dbReference>
<comment type="caution">
    <text evidence="1">The sequence shown here is derived from an EMBL/GenBank/DDBJ whole genome shotgun (WGS) entry which is preliminary data.</text>
</comment>
<evidence type="ECO:0000313" key="1">
    <source>
        <dbReference type="EMBL" id="MBK1816537.1"/>
    </source>
</evidence>
<keyword evidence="2" id="KW-1185">Reference proteome</keyword>